<reference evidence="1 2" key="1">
    <citation type="journal article" date="2014" name="Genome Biol. Evol.">
        <title>The genome of the myxosporean Thelohanellus kitauei shows adaptations to nutrient acquisition within its fish host.</title>
        <authorList>
            <person name="Yang Y."/>
            <person name="Xiong J."/>
            <person name="Zhou Z."/>
            <person name="Huo F."/>
            <person name="Miao W."/>
            <person name="Ran C."/>
            <person name="Liu Y."/>
            <person name="Zhang J."/>
            <person name="Feng J."/>
            <person name="Wang M."/>
            <person name="Wang M."/>
            <person name="Wang L."/>
            <person name="Yao B."/>
        </authorList>
    </citation>
    <scope>NUCLEOTIDE SEQUENCE [LARGE SCALE GENOMIC DNA]</scope>
    <source>
        <strain evidence="1">Wuqing</strain>
    </source>
</reference>
<accession>A0A0C2NLI1</accession>
<organism evidence="1 2">
    <name type="scientific">Thelohanellus kitauei</name>
    <name type="common">Myxosporean</name>
    <dbReference type="NCBI Taxonomy" id="669202"/>
    <lineage>
        <taxon>Eukaryota</taxon>
        <taxon>Metazoa</taxon>
        <taxon>Cnidaria</taxon>
        <taxon>Myxozoa</taxon>
        <taxon>Myxosporea</taxon>
        <taxon>Bivalvulida</taxon>
        <taxon>Platysporina</taxon>
        <taxon>Myxobolidae</taxon>
        <taxon>Thelohanellus</taxon>
    </lineage>
</organism>
<proteinExistence type="predicted"/>
<comment type="caution">
    <text evidence="1">The sequence shown here is derived from an EMBL/GenBank/DDBJ whole genome shotgun (WGS) entry which is preliminary data.</text>
</comment>
<keyword evidence="2" id="KW-1185">Reference proteome</keyword>
<protein>
    <submittedName>
        <fullName evidence="1">Uncharacterized protein</fullName>
    </submittedName>
</protein>
<name>A0A0C2NLI1_THEKT</name>
<dbReference type="AlphaFoldDB" id="A0A0C2NLI1"/>
<dbReference type="Proteomes" id="UP000031668">
    <property type="component" value="Unassembled WGS sequence"/>
</dbReference>
<evidence type="ECO:0000313" key="1">
    <source>
        <dbReference type="EMBL" id="KII74897.1"/>
    </source>
</evidence>
<evidence type="ECO:0000313" key="2">
    <source>
        <dbReference type="Proteomes" id="UP000031668"/>
    </source>
</evidence>
<gene>
    <name evidence="1" type="ORF">RF11_12638</name>
</gene>
<dbReference type="EMBL" id="JWZT01000178">
    <property type="protein sequence ID" value="KII74897.1"/>
    <property type="molecule type" value="Genomic_DNA"/>
</dbReference>
<sequence>MNYSPRTLNATTRSSPYDTGRLADYQELFGEGQARGAEMIEFLQALPAEEKMNENGKIELSDFLKADGCLSAGGYFTFEEIEEEISRSEDPVGGNRFVRGSPTHIEQRAEVRAIEKLELDNEMYVIHQKKMRQPTIP</sequence>